<dbReference type="AlphaFoldDB" id="A0A132EGP7"/>
<dbReference type="EMBL" id="LPJR01000029">
    <property type="protein sequence ID" value="KWF29906.1"/>
    <property type="molecule type" value="Genomic_DNA"/>
</dbReference>
<evidence type="ECO:0000256" key="1">
    <source>
        <dbReference type="SAM" id="Phobius"/>
    </source>
</evidence>
<evidence type="ECO:0000313" key="3">
    <source>
        <dbReference type="Proteomes" id="UP000062912"/>
    </source>
</evidence>
<dbReference type="OrthoDB" id="9116415at2"/>
<evidence type="ECO:0000313" key="2">
    <source>
        <dbReference type="EMBL" id="KWF29906.1"/>
    </source>
</evidence>
<gene>
    <name evidence="2" type="ORF">WT56_16125</name>
</gene>
<name>A0A132EGP7_9BURK</name>
<protein>
    <submittedName>
        <fullName evidence="2">Uncharacterized protein</fullName>
    </submittedName>
</protein>
<accession>A0A132EGP7</accession>
<feature type="transmembrane region" description="Helical" evidence="1">
    <location>
        <begin position="37"/>
        <end position="63"/>
    </location>
</feature>
<sequence>MAFVDPTQPNLADFTTFVYNQGVPQADLPTDSQYLQWAYTMAVNLALVPPCSVPSIVYVLAVYNLGMHRLLKVAQDIPPSTFFSQQRTAFKLMAFVAGVVQSSADNGTSNSLVVPDFMKNLTMQDLDLLKTPWGREYLAYAQQYGPDVVGVS</sequence>
<organism evidence="2 3">
    <name type="scientific">Burkholderia pseudomultivorans</name>
    <dbReference type="NCBI Taxonomy" id="1207504"/>
    <lineage>
        <taxon>Bacteria</taxon>
        <taxon>Pseudomonadati</taxon>
        <taxon>Pseudomonadota</taxon>
        <taxon>Betaproteobacteria</taxon>
        <taxon>Burkholderiales</taxon>
        <taxon>Burkholderiaceae</taxon>
        <taxon>Burkholderia</taxon>
        <taxon>Burkholderia cepacia complex</taxon>
    </lineage>
</organism>
<proteinExistence type="predicted"/>
<dbReference type="RefSeq" id="WP_060241868.1">
    <property type="nucleotide sequence ID" value="NZ_LPJR01000029.1"/>
</dbReference>
<keyword evidence="1" id="KW-1133">Transmembrane helix</keyword>
<keyword evidence="1" id="KW-0812">Transmembrane</keyword>
<keyword evidence="1" id="KW-0472">Membrane</keyword>
<dbReference type="Proteomes" id="UP000062912">
    <property type="component" value="Unassembled WGS sequence"/>
</dbReference>
<reference evidence="2 3" key="1">
    <citation type="submission" date="2015-11" db="EMBL/GenBank/DDBJ databases">
        <title>Expanding the genomic diversity of Burkholderia species for the development of highly accurate diagnostics.</title>
        <authorList>
            <person name="Sahl J."/>
            <person name="Keim P."/>
            <person name="Wagner D."/>
        </authorList>
    </citation>
    <scope>NUCLEOTIDE SEQUENCE [LARGE SCALE GENOMIC DNA]</scope>
    <source>
        <strain evidence="2 3">MSMB368WGS</strain>
    </source>
</reference>
<comment type="caution">
    <text evidence="2">The sequence shown here is derived from an EMBL/GenBank/DDBJ whole genome shotgun (WGS) entry which is preliminary data.</text>
</comment>